<evidence type="ECO:0000313" key="1">
    <source>
        <dbReference type="EMBL" id="OGG12690.1"/>
    </source>
</evidence>
<proteinExistence type="predicted"/>
<dbReference type="GO" id="GO:0042651">
    <property type="term" value="C:thylakoid membrane"/>
    <property type="evidence" value="ECO:0007669"/>
    <property type="project" value="InterPro"/>
</dbReference>
<reference evidence="1 2" key="1">
    <citation type="journal article" date="2016" name="Nat. Commun.">
        <title>Thousands of microbial genomes shed light on interconnected biogeochemical processes in an aquifer system.</title>
        <authorList>
            <person name="Anantharaman K."/>
            <person name="Brown C.T."/>
            <person name="Hug L.A."/>
            <person name="Sharon I."/>
            <person name="Castelle C.J."/>
            <person name="Probst A.J."/>
            <person name="Thomas B.C."/>
            <person name="Singh A."/>
            <person name="Wilkins M.J."/>
            <person name="Karaoz U."/>
            <person name="Brodie E.L."/>
            <person name="Williams K.H."/>
            <person name="Hubbard S.S."/>
            <person name="Banfield J.F."/>
        </authorList>
    </citation>
    <scope>NUCLEOTIDE SEQUENCE [LARGE SCALE GENOMIC DNA]</scope>
</reference>
<dbReference type="InterPro" id="IPR002325">
    <property type="entry name" value="Cyt_f"/>
</dbReference>
<name>A0A1F5ZJN8_9BACT</name>
<evidence type="ECO:0000313" key="2">
    <source>
        <dbReference type="Proteomes" id="UP000176923"/>
    </source>
</evidence>
<dbReference type="STRING" id="1798382.A3D77_04200"/>
<dbReference type="AlphaFoldDB" id="A0A1F5ZJN8"/>
<dbReference type="InterPro" id="IPR022148">
    <property type="entry name" value="CopG_antitoxin"/>
</dbReference>
<gene>
    <name evidence="1" type="ORF">A3D77_04200</name>
</gene>
<sequence length="87" mass="10276">MKKKLVVPIFKSEAQESDFWANLDLTEYFEPSDFKRGVVFPNLKRTKKLISIRLPEQLLMKVKARAHSLRIPYQNLIQQYIQRGVKA</sequence>
<dbReference type="Pfam" id="PF12441">
    <property type="entry name" value="CopG_antitoxin"/>
    <property type="match status" value="1"/>
</dbReference>
<dbReference type="EMBL" id="MFJL01000043">
    <property type="protein sequence ID" value="OGG12690.1"/>
    <property type="molecule type" value="Genomic_DNA"/>
</dbReference>
<dbReference type="GO" id="GO:0020037">
    <property type="term" value="F:heme binding"/>
    <property type="evidence" value="ECO:0007669"/>
    <property type="project" value="InterPro"/>
</dbReference>
<organism evidence="1 2">
    <name type="scientific">Candidatus Gottesmanbacteria bacterium RIFCSPHIGHO2_02_FULL_39_11</name>
    <dbReference type="NCBI Taxonomy" id="1798382"/>
    <lineage>
        <taxon>Bacteria</taxon>
        <taxon>Candidatus Gottesmaniibacteriota</taxon>
    </lineage>
</organism>
<dbReference type="GO" id="GO:0005506">
    <property type="term" value="F:iron ion binding"/>
    <property type="evidence" value="ECO:0007669"/>
    <property type="project" value="InterPro"/>
</dbReference>
<protein>
    <submittedName>
        <fullName evidence="1">Uncharacterized protein</fullName>
    </submittedName>
</protein>
<dbReference type="Proteomes" id="UP000176923">
    <property type="component" value="Unassembled WGS sequence"/>
</dbReference>
<dbReference type="GO" id="GO:0015979">
    <property type="term" value="P:photosynthesis"/>
    <property type="evidence" value="ECO:0007669"/>
    <property type="project" value="InterPro"/>
</dbReference>
<dbReference type="GO" id="GO:0009055">
    <property type="term" value="F:electron transfer activity"/>
    <property type="evidence" value="ECO:0007669"/>
    <property type="project" value="InterPro"/>
</dbReference>
<comment type="caution">
    <text evidence="1">The sequence shown here is derived from an EMBL/GenBank/DDBJ whole genome shotgun (WGS) entry which is preliminary data.</text>
</comment>
<accession>A0A1F5ZJN8</accession>
<dbReference type="PROSITE" id="PS51010">
    <property type="entry name" value="CYTF"/>
    <property type="match status" value="1"/>
</dbReference>